<sequence length="741" mass="83519">MDAVRPYANACEERTFLAGFLQGSIENSGDPFHLGDTELAIVEAALRAFEQQKSVVIYNPFPSESLSVAICAAYAYSQKPTTGGPNQPMLVLPSMGYVTRFDDFHHSRTLNPDSDAVDSLIRREVVRATSEVEDRWGLYTALTNDTLVFDEDCPHLGAMFVDFRRPRWAEQSFDRIEKFCENHPDVPVVYYTDEEDAAFELTCDRLGVEPLRVTNDLLSTANVSDDPENGESDLTTQQRILSNGGVNVTYVSVVDEDFGELLEDFTMLKNKLQERDIAPLAVGRVYNLLTKQPFKPKYWTERVKGDGFYSDVPTYLDLIRTKSDQADGVGGDLLSNYARVANTVQGHLNDHHALQNNVFNAMQNAARDERDTVFVVSNTAERDALMSAATSEGYAIPENVQLLEMGQLQPNPDQHHIFLFPPYSESYIYEFPPSKHIAYVHNAMWHRYVQTNSKRKMNGKATHESQAVGGNGGPGEITDFVFDIDEVEDDIERRLRQNPLSLITDDTGGESDDGGNGGGQARPTRRFYLDNDETLDVTDRQHITTYDSSEAAIKRKVGKNVSAGDEILLVDSAAGDIYDVLVDSVDSRETMRENFNTVENWREMLVSEMEARNLDDDDVLDKLQERGSDLEDDRTIHDWRTGDRYGPGDAADVRRTLQIFRPQLEDATLEQVHGVVWESLKTIRTEHRRLGRDVRRAIEAEVNPSTSAEFNASVNETMIKNVTRDIEKVTVTKITKLKYTE</sequence>
<evidence type="ECO:0000313" key="4">
    <source>
        <dbReference type="EMBL" id="PCR89661.1"/>
    </source>
</evidence>
<proteinExistence type="predicted"/>
<gene>
    <name evidence="4" type="ORF">CP557_03380</name>
</gene>
<dbReference type="AlphaFoldDB" id="A0A2A5QS36"/>
<dbReference type="NCBIfam" id="NF038316">
    <property type="entry name" value="DrmE_fam"/>
    <property type="match status" value="1"/>
</dbReference>
<organism evidence="4 5">
    <name type="scientific">Natrinema ejinorense</name>
    <dbReference type="NCBI Taxonomy" id="373386"/>
    <lineage>
        <taxon>Archaea</taxon>
        <taxon>Methanobacteriati</taxon>
        <taxon>Methanobacteriota</taxon>
        <taxon>Stenosarchaea group</taxon>
        <taxon>Halobacteria</taxon>
        <taxon>Halobacteriales</taxon>
        <taxon>Natrialbaceae</taxon>
        <taxon>Natrinema</taxon>
    </lineage>
</organism>
<evidence type="ECO:0000259" key="3">
    <source>
        <dbReference type="Pfam" id="PF24957"/>
    </source>
</evidence>
<dbReference type="InterPro" id="IPR056666">
    <property type="entry name" value="DrmE_C"/>
</dbReference>
<evidence type="ECO:0000256" key="1">
    <source>
        <dbReference type="SAM" id="MobiDB-lite"/>
    </source>
</evidence>
<dbReference type="Pfam" id="PF24957">
    <property type="entry name" value="DrmE_C"/>
    <property type="match status" value="1"/>
</dbReference>
<comment type="caution">
    <text evidence="4">The sequence shown here is derived from an EMBL/GenBank/DDBJ whole genome shotgun (WGS) entry which is preliminary data.</text>
</comment>
<dbReference type="RefSeq" id="WP_097378607.1">
    <property type="nucleotide sequence ID" value="NZ_NXNI01000001.1"/>
</dbReference>
<accession>A0A2A5QS36</accession>
<dbReference type="Proteomes" id="UP000219689">
    <property type="component" value="Unassembled WGS sequence"/>
</dbReference>
<feature type="domain" description="DrmE-like N-terminal" evidence="2">
    <location>
        <begin position="32"/>
        <end position="236"/>
    </location>
</feature>
<dbReference type="InterPro" id="IPR056753">
    <property type="entry name" value="DrmE_N"/>
</dbReference>
<name>A0A2A5QS36_9EURY</name>
<feature type="region of interest" description="Disordered" evidence="1">
    <location>
        <begin position="499"/>
        <end position="524"/>
    </location>
</feature>
<dbReference type="InterPro" id="IPR049794">
    <property type="entry name" value="DrmE"/>
</dbReference>
<reference evidence="4 5" key="1">
    <citation type="submission" date="2017-09" db="EMBL/GenBank/DDBJ databases">
        <title>Genome sequences of Natrinema ejinorence JCM 13890T.</title>
        <authorList>
            <person name="Roh S.W."/>
            <person name="Kim Y.B."/>
            <person name="Kim J.Y."/>
        </authorList>
    </citation>
    <scope>NUCLEOTIDE SEQUENCE [LARGE SCALE GENOMIC DNA]</scope>
    <source>
        <strain evidence="4 5">JCM 13890</strain>
    </source>
</reference>
<evidence type="ECO:0000313" key="5">
    <source>
        <dbReference type="Proteomes" id="UP000219689"/>
    </source>
</evidence>
<evidence type="ECO:0000259" key="2">
    <source>
        <dbReference type="Pfam" id="PF24955"/>
    </source>
</evidence>
<dbReference type="Pfam" id="PF24955">
    <property type="entry name" value="DrmE_N"/>
    <property type="match status" value="1"/>
</dbReference>
<dbReference type="EMBL" id="NXNI01000001">
    <property type="protein sequence ID" value="PCR89661.1"/>
    <property type="molecule type" value="Genomic_DNA"/>
</dbReference>
<feature type="domain" description="DISARM protein DrmE C-terminal" evidence="3">
    <location>
        <begin position="522"/>
        <end position="702"/>
    </location>
</feature>
<protein>
    <submittedName>
        <fullName evidence="4">Uncharacterized protein</fullName>
    </submittedName>
</protein>
<dbReference type="OrthoDB" id="346117at2157"/>
<keyword evidence="5" id="KW-1185">Reference proteome</keyword>